<evidence type="ECO:0000313" key="3">
    <source>
        <dbReference type="Proteomes" id="UP000770889"/>
    </source>
</evidence>
<sequence>MTMLYLLLALNLASIVICHHIAKSRGANSLLWALLGALFGPLAIPFALMIKPGSAEE</sequence>
<keyword evidence="1" id="KW-1133">Transmembrane helix</keyword>
<dbReference type="Proteomes" id="UP000770889">
    <property type="component" value="Unassembled WGS sequence"/>
</dbReference>
<dbReference type="EMBL" id="JAHHGM010000010">
    <property type="protein sequence ID" value="MBT2989745.1"/>
    <property type="molecule type" value="Genomic_DNA"/>
</dbReference>
<feature type="transmembrane region" description="Helical" evidence="1">
    <location>
        <begin position="28"/>
        <end position="50"/>
    </location>
</feature>
<dbReference type="AlphaFoldDB" id="A0A944MEW8"/>
<proteinExistence type="predicted"/>
<evidence type="ECO:0000313" key="2">
    <source>
        <dbReference type="EMBL" id="MBT2989745.1"/>
    </source>
</evidence>
<gene>
    <name evidence="2" type="ORF">KME65_12350</name>
</gene>
<comment type="caution">
    <text evidence="2">The sequence shown here is derived from an EMBL/GenBank/DDBJ whole genome shotgun (WGS) entry which is preliminary data.</text>
</comment>
<organism evidence="2 3">
    <name type="scientific">Candidatus Thiodiazotropha taylori</name>
    <dbReference type="NCBI Taxonomy" id="2792791"/>
    <lineage>
        <taxon>Bacteria</taxon>
        <taxon>Pseudomonadati</taxon>
        <taxon>Pseudomonadota</taxon>
        <taxon>Gammaproteobacteria</taxon>
        <taxon>Chromatiales</taxon>
        <taxon>Sedimenticolaceae</taxon>
        <taxon>Candidatus Thiodiazotropha</taxon>
    </lineage>
</organism>
<protein>
    <submittedName>
        <fullName evidence="2">Uncharacterized protein</fullName>
    </submittedName>
</protein>
<keyword evidence="1" id="KW-0472">Membrane</keyword>
<accession>A0A944MEW8</accession>
<keyword evidence="1" id="KW-0812">Transmembrane</keyword>
<reference evidence="2 3" key="1">
    <citation type="submission" date="2021-05" db="EMBL/GenBank/DDBJ databases">
        <title>Genetic and Functional Diversity in Clade A Lucinid endosymbionts from the Bahamas.</title>
        <authorList>
            <person name="Giani N.M."/>
            <person name="Engel A.S."/>
            <person name="Campbell B.J."/>
        </authorList>
    </citation>
    <scope>NUCLEOTIDE SEQUENCE [LARGE SCALE GENOMIC DNA]</scope>
    <source>
        <strain evidence="2">LUC16012Gg_MoonRockCtena</strain>
    </source>
</reference>
<evidence type="ECO:0000256" key="1">
    <source>
        <dbReference type="SAM" id="Phobius"/>
    </source>
</evidence>
<name>A0A944MEW8_9GAMM</name>